<organism evidence="1 2">
    <name type="scientific">Eumeta variegata</name>
    <name type="common">Bagworm moth</name>
    <name type="synonym">Eumeta japonica</name>
    <dbReference type="NCBI Taxonomy" id="151549"/>
    <lineage>
        <taxon>Eukaryota</taxon>
        <taxon>Metazoa</taxon>
        <taxon>Ecdysozoa</taxon>
        <taxon>Arthropoda</taxon>
        <taxon>Hexapoda</taxon>
        <taxon>Insecta</taxon>
        <taxon>Pterygota</taxon>
        <taxon>Neoptera</taxon>
        <taxon>Endopterygota</taxon>
        <taxon>Lepidoptera</taxon>
        <taxon>Glossata</taxon>
        <taxon>Ditrysia</taxon>
        <taxon>Tineoidea</taxon>
        <taxon>Psychidae</taxon>
        <taxon>Oiketicinae</taxon>
        <taxon>Eumeta</taxon>
    </lineage>
</organism>
<evidence type="ECO:0000313" key="2">
    <source>
        <dbReference type="Proteomes" id="UP000299102"/>
    </source>
</evidence>
<dbReference type="EMBL" id="BGZK01001030">
    <property type="protein sequence ID" value="GBP69105.1"/>
    <property type="molecule type" value="Genomic_DNA"/>
</dbReference>
<accession>A0A4C1Y3X4</accession>
<comment type="caution">
    <text evidence="1">The sequence shown here is derived from an EMBL/GenBank/DDBJ whole genome shotgun (WGS) entry which is preliminary data.</text>
</comment>
<proteinExistence type="predicted"/>
<evidence type="ECO:0000313" key="1">
    <source>
        <dbReference type="EMBL" id="GBP69105.1"/>
    </source>
</evidence>
<reference evidence="1 2" key="1">
    <citation type="journal article" date="2019" name="Commun. Biol.">
        <title>The bagworm genome reveals a unique fibroin gene that provides high tensile strength.</title>
        <authorList>
            <person name="Kono N."/>
            <person name="Nakamura H."/>
            <person name="Ohtoshi R."/>
            <person name="Tomita M."/>
            <person name="Numata K."/>
            <person name="Arakawa K."/>
        </authorList>
    </citation>
    <scope>NUCLEOTIDE SEQUENCE [LARGE SCALE GENOMIC DNA]</scope>
</reference>
<keyword evidence="2" id="KW-1185">Reference proteome</keyword>
<name>A0A4C1Y3X4_EUMVA</name>
<sequence length="157" mass="17628">MSRDKRICEQPDTGGNRRIWTLVTSEKSPAHCRIFERNRISSGGETGLPELSLTGLNITVKDVTSGLYSVRVHCVLRYSKMRLVLTTLTKRGRWLPKGLFSSQNEPGLILSIGALTAKLLTRVNLEQSRRKQHVQPSVTCVVIQWRGGRSLTLLQLC</sequence>
<dbReference type="AlphaFoldDB" id="A0A4C1Y3X4"/>
<protein>
    <submittedName>
        <fullName evidence="1">Uncharacterized protein</fullName>
    </submittedName>
</protein>
<gene>
    <name evidence="1" type="ORF">EVAR_87385_1</name>
</gene>
<dbReference type="Proteomes" id="UP000299102">
    <property type="component" value="Unassembled WGS sequence"/>
</dbReference>